<evidence type="ECO:0000313" key="1">
    <source>
        <dbReference type="EMBL" id="AAS95811.1"/>
    </source>
</evidence>
<dbReference type="EnsemblBacteria" id="AAS95811">
    <property type="protein sequence ID" value="AAS95811"/>
    <property type="gene ID" value="DVU_1333"/>
</dbReference>
<dbReference type="PaxDb" id="882-DVU_1333"/>
<proteinExistence type="predicted"/>
<protein>
    <submittedName>
        <fullName evidence="1">Uncharacterized protein</fullName>
    </submittedName>
</protein>
<organism evidence="1 2">
    <name type="scientific">Nitratidesulfovibrio vulgaris (strain ATCC 29579 / DSM 644 / CCUG 34227 / NCIMB 8303 / VKM B-1760 / Hildenborough)</name>
    <name type="common">Desulfovibrio vulgaris</name>
    <dbReference type="NCBI Taxonomy" id="882"/>
    <lineage>
        <taxon>Bacteria</taxon>
        <taxon>Pseudomonadati</taxon>
        <taxon>Thermodesulfobacteriota</taxon>
        <taxon>Desulfovibrionia</taxon>
        <taxon>Desulfovibrionales</taxon>
        <taxon>Desulfovibrionaceae</taxon>
        <taxon>Nitratidesulfovibrio</taxon>
    </lineage>
</organism>
<dbReference type="Proteomes" id="UP000002194">
    <property type="component" value="Chromosome"/>
</dbReference>
<dbReference type="KEGG" id="dvu:DVU_1333"/>
<gene>
    <name evidence="1" type="ordered locus">DVU_1333</name>
</gene>
<dbReference type="AlphaFoldDB" id="Q72CF0"/>
<name>Q72CF0_NITV2</name>
<evidence type="ECO:0000313" key="2">
    <source>
        <dbReference type="Proteomes" id="UP000002194"/>
    </source>
</evidence>
<keyword evidence="2" id="KW-1185">Reference proteome</keyword>
<dbReference type="HOGENOM" id="CLU_3269128_0_0_7"/>
<sequence length="41" mass="4445">MFLGKCLDLRITVTNGTQAGFVTTTRCCALRNNPVCARVAE</sequence>
<dbReference type="EMBL" id="AE017285">
    <property type="protein sequence ID" value="AAS95811.1"/>
    <property type="molecule type" value="Genomic_DNA"/>
</dbReference>
<accession>Q72CF0</accession>
<dbReference type="STRING" id="882.DVU_1333"/>
<reference evidence="1 2" key="1">
    <citation type="journal article" date="2004" name="Nat. Biotechnol.">
        <title>The genome sequence of the anaerobic, sulfate-reducing bacterium Desulfovibrio vulgaris Hildenborough.</title>
        <authorList>
            <person name="Heidelberg J.F."/>
            <person name="Seshadri R."/>
            <person name="Haveman S.A."/>
            <person name="Hemme C.L."/>
            <person name="Paulsen I.T."/>
            <person name="Kolonay J.F."/>
            <person name="Eisen J.A."/>
            <person name="Ward N."/>
            <person name="Methe B."/>
            <person name="Brinkac L.M."/>
            <person name="Daugherty S.C."/>
            <person name="Deboy R.T."/>
            <person name="Dodson R.J."/>
            <person name="Durkin A.S."/>
            <person name="Madupu R."/>
            <person name="Nelson W.C."/>
            <person name="Sullivan S.A."/>
            <person name="Fouts D."/>
            <person name="Haft D.H."/>
            <person name="Selengut J."/>
            <person name="Peterson J.D."/>
            <person name="Davidsen T.M."/>
            <person name="Zafar N."/>
            <person name="Zhou L."/>
            <person name="Radune D."/>
            <person name="Dimitrov G."/>
            <person name="Hance M."/>
            <person name="Tran K."/>
            <person name="Khouri H."/>
            <person name="Gill J."/>
            <person name="Utterback T.R."/>
            <person name="Feldblyum T.V."/>
            <person name="Wall J.D."/>
            <person name="Voordouw G."/>
            <person name="Fraser C.M."/>
        </authorList>
    </citation>
    <scope>NUCLEOTIDE SEQUENCE [LARGE SCALE GENOMIC DNA]</scope>
    <source>
        <strain evidence="2">ATCC 29579 / DSM 644 / NCIMB 8303 / VKM B-1760 / Hildenborough</strain>
    </source>
</reference>